<organism evidence="4 5">
    <name type="scientific">Pristionchus entomophagus</name>
    <dbReference type="NCBI Taxonomy" id="358040"/>
    <lineage>
        <taxon>Eukaryota</taxon>
        <taxon>Metazoa</taxon>
        <taxon>Ecdysozoa</taxon>
        <taxon>Nematoda</taxon>
        <taxon>Chromadorea</taxon>
        <taxon>Rhabditida</taxon>
        <taxon>Rhabditina</taxon>
        <taxon>Diplogasteromorpha</taxon>
        <taxon>Diplogasteroidea</taxon>
        <taxon>Neodiplogasteridae</taxon>
        <taxon>Pristionchus</taxon>
    </lineage>
</organism>
<evidence type="ECO:0000313" key="5">
    <source>
        <dbReference type="Proteomes" id="UP001432027"/>
    </source>
</evidence>
<dbReference type="Proteomes" id="UP001432027">
    <property type="component" value="Unassembled WGS sequence"/>
</dbReference>
<keyword evidence="2" id="KW-0732">Signal</keyword>
<reference evidence="4" key="1">
    <citation type="submission" date="2023-10" db="EMBL/GenBank/DDBJ databases">
        <title>Genome assembly of Pristionchus species.</title>
        <authorList>
            <person name="Yoshida K."/>
            <person name="Sommer R.J."/>
        </authorList>
    </citation>
    <scope>NUCLEOTIDE SEQUENCE</scope>
    <source>
        <strain evidence="4">RS0144</strain>
    </source>
</reference>
<sequence length="134" mass="14273">SSTGYRMWLSTLLICAAVIQISSGCFVSESSTTRREVVDFKPGTTEEECKSLCLADPTCRATLLTDSRQNCVLLGAHIDAPKDSCNEAYVTFVKTSSCEESSTTTSNLTTSVEPTTITGTTTTTTMSTSSITVT</sequence>
<dbReference type="PROSITE" id="PS50948">
    <property type="entry name" value="PAN"/>
    <property type="match status" value="1"/>
</dbReference>
<name>A0AAV5T1R6_9BILA</name>
<dbReference type="AlphaFoldDB" id="A0AAV5T1R6"/>
<feature type="signal peptide" evidence="2">
    <location>
        <begin position="1"/>
        <end position="24"/>
    </location>
</feature>
<dbReference type="InterPro" id="IPR003609">
    <property type="entry name" value="Pan_app"/>
</dbReference>
<dbReference type="SUPFAM" id="SSF57414">
    <property type="entry name" value="Hairpin loop containing domain-like"/>
    <property type="match status" value="1"/>
</dbReference>
<keyword evidence="5" id="KW-1185">Reference proteome</keyword>
<feature type="non-terminal residue" evidence="4">
    <location>
        <position position="134"/>
    </location>
</feature>
<proteinExistence type="predicted"/>
<dbReference type="EMBL" id="BTSX01000002">
    <property type="protein sequence ID" value="GMS86773.1"/>
    <property type="molecule type" value="Genomic_DNA"/>
</dbReference>
<protein>
    <recommendedName>
        <fullName evidence="3">Apple domain-containing protein</fullName>
    </recommendedName>
</protein>
<feature type="domain" description="Apple" evidence="3">
    <location>
        <begin position="25"/>
        <end position="98"/>
    </location>
</feature>
<evidence type="ECO:0000259" key="3">
    <source>
        <dbReference type="PROSITE" id="PS50948"/>
    </source>
</evidence>
<feature type="chain" id="PRO_5043663630" description="Apple domain-containing protein" evidence="2">
    <location>
        <begin position="25"/>
        <end position="134"/>
    </location>
</feature>
<feature type="region of interest" description="Disordered" evidence="1">
    <location>
        <begin position="102"/>
        <end position="134"/>
    </location>
</feature>
<evidence type="ECO:0000256" key="1">
    <source>
        <dbReference type="SAM" id="MobiDB-lite"/>
    </source>
</evidence>
<accession>A0AAV5T1R6</accession>
<gene>
    <name evidence="4" type="ORF">PENTCL1PPCAC_8948</name>
</gene>
<comment type="caution">
    <text evidence="4">The sequence shown here is derived from an EMBL/GenBank/DDBJ whole genome shotgun (WGS) entry which is preliminary data.</text>
</comment>
<feature type="non-terminal residue" evidence="4">
    <location>
        <position position="1"/>
    </location>
</feature>
<evidence type="ECO:0000313" key="4">
    <source>
        <dbReference type="EMBL" id="GMS86773.1"/>
    </source>
</evidence>
<evidence type="ECO:0000256" key="2">
    <source>
        <dbReference type="SAM" id="SignalP"/>
    </source>
</evidence>